<proteinExistence type="predicted"/>
<dbReference type="AlphaFoldDB" id="A0A1G7NY91"/>
<gene>
    <name evidence="2" type="ORF">SAMN05216571_1029</name>
</gene>
<evidence type="ECO:0000313" key="2">
    <source>
        <dbReference type="EMBL" id="SDF78931.1"/>
    </source>
</evidence>
<accession>A0A1G7NY91</accession>
<dbReference type="RefSeq" id="WP_092522864.1">
    <property type="nucleotide sequence ID" value="NZ_FNCI01000002.1"/>
</dbReference>
<dbReference type="EMBL" id="FNCI01000002">
    <property type="protein sequence ID" value="SDF78931.1"/>
    <property type="molecule type" value="Genomic_DNA"/>
</dbReference>
<dbReference type="OrthoDB" id="6362681at2"/>
<organism evidence="2 3">
    <name type="scientific">Onishia taeanensis</name>
    <dbReference type="NCBI Taxonomy" id="284577"/>
    <lineage>
        <taxon>Bacteria</taxon>
        <taxon>Pseudomonadati</taxon>
        <taxon>Pseudomonadota</taxon>
        <taxon>Gammaproteobacteria</taxon>
        <taxon>Oceanospirillales</taxon>
        <taxon>Halomonadaceae</taxon>
        <taxon>Onishia</taxon>
    </lineage>
</organism>
<name>A0A1G7NY91_9GAMM</name>
<feature type="region of interest" description="Disordered" evidence="1">
    <location>
        <begin position="63"/>
        <end position="157"/>
    </location>
</feature>
<sequence length="343" mass="37001">MNEPQRLQYLEAMGLTAWVGRYRLPNAAPTEACDWEEPAATTAKAPAARLQALIDDVAAPVRPAPTAGASARADQPSAEPPPGQDEVKGVSRARALLTGEASAKASPQDHLGTGSEEPPNARSSQEALPQQGLSGQGHSHQASADAPAASADQATRSAPAEALRFSLQLAALEGRWLLLLPAETPPNEMHKRLLANLLRAAGIRPSEMPAFQHFRWPMMDELPVSAPLDEARDGLRAFLDGRRRQGWRPERLLVFGEDATLSRVLALEGDDCTLLELPAWQLPSLEALATDAEAKRALWPLLRQWAEAWHRPSLQQEGGRGDRRDQKPGSDGGDGVDRQGGEQ</sequence>
<dbReference type="Proteomes" id="UP000198641">
    <property type="component" value="Unassembled WGS sequence"/>
</dbReference>
<keyword evidence="3" id="KW-1185">Reference proteome</keyword>
<evidence type="ECO:0000313" key="3">
    <source>
        <dbReference type="Proteomes" id="UP000198641"/>
    </source>
</evidence>
<evidence type="ECO:0000256" key="1">
    <source>
        <dbReference type="SAM" id="MobiDB-lite"/>
    </source>
</evidence>
<protein>
    <submittedName>
        <fullName evidence="2">Uncharacterized protein</fullName>
    </submittedName>
</protein>
<dbReference type="STRING" id="284577.SAMN05216571_1029"/>
<feature type="compositionally biased region" description="Low complexity" evidence="1">
    <location>
        <begin position="130"/>
        <end position="157"/>
    </location>
</feature>
<reference evidence="2 3" key="1">
    <citation type="submission" date="2016-10" db="EMBL/GenBank/DDBJ databases">
        <authorList>
            <person name="de Groot N.N."/>
        </authorList>
    </citation>
    <scope>NUCLEOTIDE SEQUENCE [LARGE SCALE GENOMIC DNA]</scope>
    <source>
        <strain evidence="2 3">BH539</strain>
    </source>
</reference>
<feature type="compositionally biased region" description="Basic and acidic residues" evidence="1">
    <location>
        <begin position="319"/>
        <end position="328"/>
    </location>
</feature>
<feature type="region of interest" description="Disordered" evidence="1">
    <location>
        <begin position="312"/>
        <end position="343"/>
    </location>
</feature>